<evidence type="ECO:0000313" key="1">
    <source>
        <dbReference type="EMBL" id="CDL10139.1"/>
    </source>
</evidence>
<evidence type="ECO:0000313" key="2">
    <source>
        <dbReference type="Proteomes" id="UP000019183"/>
    </source>
</evidence>
<protein>
    <submittedName>
        <fullName evidence="1">Uncharacterized protein</fullName>
    </submittedName>
</protein>
<accession>W1DPU2</accession>
<dbReference type="EMBL" id="CBWK010000447">
    <property type="protein sequence ID" value="CDL10139.1"/>
    <property type="molecule type" value="Genomic_DNA"/>
</dbReference>
<keyword evidence="2" id="KW-1185">Reference proteome</keyword>
<dbReference type="AlphaFoldDB" id="W1DPU2"/>
<dbReference type="Pfam" id="PF19924">
    <property type="entry name" value="DUF6387"/>
    <property type="match status" value="1"/>
</dbReference>
<dbReference type="InterPro" id="IPR045664">
    <property type="entry name" value="DUF6387"/>
</dbReference>
<comment type="caution">
    <text evidence="1">The sequence shown here is derived from an EMBL/GenBank/DDBJ whole genome shotgun (WGS) entry which is preliminary data.</text>
</comment>
<sequence length="51" mass="6581">MMKNWSTEHTKEIKSWLDIDTYRKFEELTLIRFYHELWARTLFFKSYRENF</sequence>
<organism evidence="1 2">
    <name type="scientific">Klebsiella pneumoniae IS43</name>
    <dbReference type="NCBI Taxonomy" id="1432552"/>
    <lineage>
        <taxon>Bacteria</taxon>
        <taxon>Pseudomonadati</taxon>
        <taxon>Pseudomonadota</taxon>
        <taxon>Gammaproteobacteria</taxon>
        <taxon>Enterobacterales</taxon>
        <taxon>Enterobacteriaceae</taxon>
        <taxon>Klebsiella/Raoultella group</taxon>
        <taxon>Klebsiella</taxon>
        <taxon>Klebsiella pneumoniae complex</taxon>
    </lineage>
</organism>
<reference evidence="1" key="1">
    <citation type="submission" date="2013-10" db="EMBL/GenBank/DDBJ databases">
        <title>Antibiotic resistance diversity of beta-lactamase producers in the General Hospital Vienna.</title>
        <authorList>
            <person name="Barisic I."/>
            <person name="Mitteregger D."/>
            <person name="Hirschl A.M."/>
            <person name="Noehammer C."/>
            <person name="Wiesinger-Mayr H."/>
        </authorList>
    </citation>
    <scope>NUCLEOTIDE SEQUENCE [LARGE SCALE GENOMIC DNA]</scope>
    <source>
        <strain evidence="1">IS43</strain>
    </source>
</reference>
<name>W1DPU2_KLEPN</name>
<proteinExistence type="predicted"/>
<dbReference type="Proteomes" id="UP000019183">
    <property type="component" value="Unassembled WGS sequence"/>
</dbReference>